<organism evidence="1 2">
    <name type="scientific">Clonostachys solani</name>
    <dbReference type="NCBI Taxonomy" id="160281"/>
    <lineage>
        <taxon>Eukaryota</taxon>
        <taxon>Fungi</taxon>
        <taxon>Dikarya</taxon>
        <taxon>Ascomycota</taxon>
        <taxon>Pezizomycotina</taxon>
        <taxon>Sordariomycetes</taxon>
        <taxon>Hypocreomycetidae</taxon>
        <taxon>Hypocreales</taxon>
        <taxon>Bionectriaceae</taxon>
        <taxon>Clonostachys</taxon>
    </lineage>
</organism>
<sequence>MPELRDPSPIHVRLHPHCGTCGTLFEPGDNITALKYDRNSLITIDARQFPDSDGPRLPEVWDVSAAGRRYQFCRMGYCPMCGVNNESITCHSDCFNLCLKNMQNGDGLRKLWVAATWRYPLAGCPELRLPPVDNVMSYMDCAKEALEWPDLAKLPLELKTDIVKLSGPTAIGRYASVLQLMRELASDQPLDATLPLDNIQSWNRGGKLIVSPAKDGQEIQLIIDAQGLMEIRWVAEPMEDLTVRSDHFLYITGPVEQFSSIKVDFKCGLARLIVPVRQELSLWDSPATPQRRTTVAGDEPSHNYPWNLMPKLPISRFATIDLRRCDGLTFFIVPSGVHAVHAHTPESPDAVEAFERLRLYYDGPVTWFYMPLAADDEVLAVGLRARRSGPLELTPTLLVHLRSGHYVIGPHRSGAVSDVLVQTRGRPVLIYEPSSSIQLVPYINQIAVSPQTGVKAHYRYIRTRPSCPLDFGCLSSAPLEDVVSIDVFRSADNGTCTGMMFTYRDGRQRSLGQCRLGLDVVSTYEKPAKLYHALRPHTTGWTRGGYGAVYVDIATKEHPDLGTFYPQEVGRGPTQFWAHSEMRGVVNFWSKGSDSFLKVDTSEVAEPEEMLEFVPEIRDGLCRVRELAVESLSDHVSDG</sequence>
<reference evidence="1" key="1">
    <citation type="submission" date="2021-10" db="EMBL/GenBank/DDBJ databases">
        <authorList>
            <person name="Piombo E."/>
        </authorList>
    </citation>
    <scope>NUCLEOTIDE SEQUENCE</scope>
</reference>
<evidence type="ECO:0000313" key="2">
    <source>
        <dbReference type="Proteomes" id="UP000775872"/>
    </source>
</evidence>
<dbReference type="OrthoDB" id="4763081at2759"/>
<gene>
    <name evidence="1" type="ORF">CSOL1703_00012145</name>
</gene>
<keyword evidence="2" id="KW-1185">Reference proteome</keyword>
<accession>A0A9N9YZR5</accession>
<dbReference type="Proteomes" id="UP000775872">
    <property type="component" value="Unassembled WGS sequence"/>
</dbReference>
<proteinExistence type="predicted"/>
<name>A0A9N9YZR5_9HYPO</name>
<dbReference type="AlphaFoldDB" id="A0A9N9YZR5"/>
<dbReference type="EMBL" id="CABFOC020000014">
    <property type="protein sequence ID" value="CAH0046411.1"/>
    <property type="molecule type" value="Genomic_DNA"/>
</dbReference>
<evidence type="ECO:0000313" key="1">
    <source>
        <dbReference type="EMBL" id="CAH0046411.1"/>
    </source>
</evidence>
<comment type="caution">
    <text evidence="1">The sequence shown here is derived from an EMBL/GenBank/DDBJ whole genome shotgun (WGS) entry which is preliminary data.</text>
</comment>
<protein>
    <submittedName>
        <fullName evidence="1">Uncharacterized protein</fullName>
    </submittedName>
</protein>